<accession>A0A853I3D9</accession>
<keyword evidence="4" id="KW-1185">Reference proteome</keyword>
<dbReference type="PROSITE" id="PS50042">
    <property type="entry name" value="CNMP_BINDING_3"/>
    <property type="match status" value="1"/>
</dbReference>
<dbReference type="InterPro" id="IPR018490">
    <property type="entry name" value="cNMP-bd_dom_sf"/>
</dbReference>
<reference evidence="3 4" key="1">
    <citation type="submission" date="2020-07" db="EMBL/GenBank/DDBJ databases">
        <title>Endozoicomonas sp. nov., isolated from sediment.</title>
        <authorList>
            <person name="Gu T."/>
        </authorList>
    </citation>
    <scope>NUCLEOTIDE SEQUENCE [LARGE SCALE GENOMIC DNA]</scope>
    <source>
        <strain evidence="3 4">SM1973</strain>
    </source>
</reference>
<dbReference type="PROSITE" id="PS51833">
    <property type="entry name" value="HDOD"/>
    <property type="match status" value="1"/>
</dbReference>
<dbReference type="InterPro" id="IPR000595">
    <property type="entry name" value="cNMP-bd_dom"/>
</dbReference>
<feature type="domain" description="Cyclic nucleotide-binding" evidence="1">
    <location>
        <begin position="17"/>
        <end position="115"/>
    </location>
</feature>
<dbReference type="AlphaFoldDB" id="A0A853I3D9"/>
<name>A0A853I3D9_9GAMM</name>
<dbReference type="RefSeq" id="WP_180567263.1">
    <property type="nucleotide sequence ID" value="NZ_JACCKB010000004.1"/>
</dbReference>
<dbReference type="CDD" id="cd00038">
    <property type="entry name" value="CAP_ED"/>
    <property type="match status" value="1"/>
</dbReference>
<dbReference type="InterPro" id="IPR052340">
    <property type="entry name" value="RNase_Y/CdgJ"/>
</dbReference>
<evidence type="ECO:0000313" key="3">
    <source>
        <dbReference type="EMBL" id="NYZ65228.1"/>
    </source>
</evidence>
<proteinExistence type="predicted"/>
<dbReference type="SUPFAM" id="SSF51206">
    <property type="entry name" value="cAMP-binding domain-like"/>
    <property type="match status" value="1"/>
</dbReference>
<dbReference type="InterPro" id="IPR014710">
    <property type="entry name" value="RmlC-like_jellyroll"/>
</dbReference>
<protein>
    <submittedName>
        <fullName evidence="3">HDOD domain-containing protein</fullName>
    </submittedName>
</protein>
<dbReference type="SUPFAM" id="SSF109604">
    <property type="entry name" value="HD-domain/PDEase-like"/>
    <property type="match status" value="1"/>
</dbReference>
<dbReference type="Gene3D" id="1.10.3210.10">
    <property type="entry name" value="Hypothetical protein af1432"/>
    <property type="match status" value="1"/>
</dbReference>
<sequence>MEKNNQPPLDVLQRFACFENLNKQQLILIAAACEQLSVGAKKTLFNIGETDDKEYFLLSGAIKLTAADGISKTIIADSKEAIAPLARLKPRLFKGETTQKSQLLVFDQSRLDQFLSSNRTTLSSLIHEDEIEEQSFFDKFSEDLTQNRLQLPTLPQIAVAVKEELNRSNNHLNDIAQILKQDPAIAAKVLAAANSPLFRGINPCDTLSGAISQLGTKATEQLVIALSLQELLQVKSRLLRPQINEFWRESVEVACLSHALAKHSNQFNPEKALLVGLVHNIGFIPIVLYADNTDEECTIAELDELNQEYGRRITQAILHKWNFPEDIAEAALHSHDWYYVSSKPEDYTNLLIMAQLHYAMFNRTHFPELPRISLIPASKHIGIGDFNPQFSLQIKKEADKNMESFHALVANK</sequence>
<dbReference type="Gene3D" id="2.60.120.10">
    <property type="entry name" value="Jelly Rolls"/>
    <property type="match status" value="1"/>
</dbReference>
<dbReference type="PANTHER" id="PTHR33525">
    <property type="match status" value="1"/>
</dbReference>
<evidence type="ECO:0000259" key="2">
    <source>
        <dbReference type="PROSITE" id="PS51833"/>
    </source>
</evidence>
<gene>
    <name evidence="3" type="ORF">H0A36_04350</name>
</gene>
<dbReference type="EMBL" id="JACCKB010000004">
    <property type="protein sequence ID" value="NYZ65228.1"/>
    <property type="molecule type" value="Genomic_DNA"/>
</dbReference>
<feature type="domain" description="HDOD" evidence="2">
    <location>
        <begin position="151"/>
        <end position="337"/>
    </location>
</feature>
<evidence type="ECO:0000313" key="4">
    <source>
        <dbReference type="Proteomes" id="UP000569732"/>
    </source>
</evidence>
<dbReference type="PANTHER" id="PTHR33525:SF3">
    <property type="entry name" value="RIBONUCLEASE Y"/>
    <property type="match status" value="1"/>
</dbReference>
<evidence type="ECO:0000259" key="1">
    <source>
        <dbReference type="PROSITE" id="PS50042"/>
    </source>
</evidence>
<dbReference type="Proteomes" id="UP000569732">
    <property type="component" value="Unassembled WGS sequence"/>
</dbReference>
<organism evidence="3 4">
    <name type="scientific">Spartinivicinus marinus</name>
    <dbReference type="NCBI Taxonomy" id="2994442"/>
    <lineage>
        <taxon>Bacteria</taxon>
        <taxon>Pseudomonadati</taxon>
        <taxon>Pseudomonadota</taxon>
        <taxon>Gammaproteobacteria</taxon>
        <taxon>Oceanospirillales</taxon>
        <taxon>Zooshikellaceae</taxon>
        <taxon>Spartinivicinus</taxon>
    </lineage>
</organism>
<dbReference type="Pfam" id="PF08668">
    <property type="entry name" value="HDOD"/>
    <property type="match status" value="1"/>
</dbReference>
<dbReference type="InterPro" id="IPR013976">
    <property type="entry name" value="HDOD"/>
</dbReference>
<comment type="caution">
    <text evidence="3">The sequence shown here is derived from an EMBL/GenBank/DDBJ whole genome shotgun (WGS) entry which is preliminary data.</text>
</comment>